<proteinExistence type="predicted"/>
<evidence type="ECO:0000313" key="2">
    <source>
        <dbReference type="EMBL" id="KAH8034809.1"/>
    </source>
</evidence>
<keyword evidence="3" id="KW-1185">Reference proteome</keyword>
<comment type="caution">
    <text evidence="2">The sequence shown here is derived from an EMBL/GenBank/DDBJ whole genome shotgun (WGS) entry which is preliminary data.</text>
</comment>
<protein>
    <submittedName>
        <fullName evidence="2">Uncharacterized protein</fullName>
    </submittedName>
</protein>
<feature type="compositionally biased region" description="Basic and acidic residues" evidence="1">
    <location>
        <begin position="80"/>
        <end position="95"/>
    </location>
</feature>
<dbReference type="Proteomes" id="UP000821866">
    <property type="component" value="Chromosome 11"/>
</dbReference>
<dbReference type="EMBL" id="JABSTU010000003">
    <property type="protein sequence ID" value="KAH8034809.1"/>
    <property type="molecule type" value="Genomic_DNA"/>
</dbReference>
<feature type="compositionally biased region" description="Basic and acidic residues" evidence="1">
    <location>
        <begin position="52"/>
        <end position="65"/>
    </location>
</feature>
<reference evidence="2" key="2">
    <citation type="submission" date="2021-09" db="EMBL/GenBank/DDBJ databases">
        <authorList>
            <person name="Jia N."/>
            <person name="Wang J."/>
            <person name="Shi W."/>
            <person name="Du L."/>
            <person name="Sun Y."/>
            <person name="Zhan W."/>
            <person name="Jiang J."/>
            <person name="Wang Q."/>
            <person name="Zhang B."/>
            <person name="Ji P."/>
            <person name="Sakyi L.B."/>
            <person name="Cui X."/>
            <person name="Yuan T."/>
            <person name="Jiang B."/>
            <person name="Yang W."/>
            <person name="Lam T.T.-Y."/>
            <person name="Chang Q."/>
            <person name="Ding S."/>
            <person name="Wang X."/>
            <person name="Zhu J."/>
            <person name="Ruan X."/>
            <person name="Zhao L."/>
            <person name="Wei J."/>
            <person name="Que T."/>
            <person name="Du C."/>
            <person name="Cheng J."/>
            <person name="Dai P."/>
            <person name="Han X."/>
            <person name="Huang E."/>
            <person name="Gao Y."/>
            <person name="Liu J."/>
            <person name="Shao H."/>
            <person name="Ye R."/>
            <person name="Li L."/>
            <person name="Wei W."/>
            <person name="Wang X."/>
            <person name="Wang C."/>
            <person name="Huo Q."/>
            <person name="Li W."/>
            <person name="Guo W."/>
            <person name="Chen H."/>
            <person name="Chen S."/>
            <person name="Zhou L."/>
            <person name="Zhou L."/>
            <person name="Ni X."/>
            <person name="Tian J."/>
            <person name="Zhou Y."/>
            <person name="Sheng Y."/>
            <person name="Liu T."/>
            <person name="Pan Y."/>
            <person name="Xia L."/>
            <person name="Li J."/>
            <person name="Zhao F."/>
            <person name="Cao W."/>
        </authorList>
    </citation>
    <scope>NUCLEOTIDE SEQUENCE</scope>
    <source>
        <strain evidence="2">Rmic-2018</strain>
        <tissue evidence="2">Larvae</tissue>
    </source>
</reference>
<gene>
    <name evidence="2" type="ORF">HPB51_003040</name>
</gene>
<feature type="compositionally biased region" description="Polar residues" evidence="1">
    <location>
        <begin position="121"/>
        <end position="135"/>
    </location>
</feature>
<feature type="region of interest" description="Disordered" evidence="1">
    <location>
        <begin position="244"/>
        <end position="280"/>
    </location>
</feature>
<accession>A0A9J6EK07</accession>
<feature type="region of interest" description="Disordered" evidence="1">
    <location>
        <begin position="42"/>
        <end position="95"/>
    </location>
</feature>
<organism evidence="2 3">
    <name type="scientific">Rhipicephalus microplus</name>
    <name type="common">Cattle tick</name>
    <name type="synonym">Boophilus microplus</name>
    <dbReference type="NCBI Taxonomy" id="6941"/>
    <lineage>
        <taxon>Eukaryota</taxon>
        <taxon>Metazoa</taxon>
        <taxon>Ecdysozoa</taxon>
        <taxon>Arthropoda</taxon>
        <taxon>Chelicerata</taxon>
        <taxon>Arachnida</taxon>
        <taxon>Acari</taxon>
        <taxon>Parasitiformes</taxon>
        <taxon>Ixodida</taxon>
        <taxon>Ixodoidea</taxon>
        <taxon>Ixodidae</taxon>
        <taxon>Rhipicephalinae</taxon>
        <taxon>Rhipicephalus</taxon>
        <taxon>Boophilus</taxon>
    </lineage>
</organism>
<dbReference type="AlphaFoldDB" id="A0A9J6EK07"/>
<evidence type="ECO:0000313" key="3">
    <source>
        <dbReference type="Proteomes" id="UP000821866"/>
    </source>
</evidence>
<name>A0A9J6EK07_RHIMP</name>
<feature type="region of interest" description="Disordered" evidence="1">
    <location>
        <begin position="115"/>
        <end position="159"/>
    </location>
</feature>
<reference evidence="2" key="1">
    <citation type="journal article" date="2020" name="Cell">
        <title>Large-Scale Comparative Analyses of Tick Genomes Elucidate Their Genetic Diversity and Vector Capacities.</title>
        <authorList>
            <consortium name="Tick Genome and Microbiome Consortium (TIGMIC)"/>
            <person name="Jia N."/>
            <person name="Wang J."/>
            <person name="Shi W."/>
            <person name="Du L."/>
            <person name="Sun Y."/>
            <person name="Zhan W."/>
            <person name="Jiang J.F."/>
            <person name="Wang Q."/>
            <person name="Zhang B."/>
            <person name="Ji P."/>
            <person name="Bell-Sakyi L."/>
            <person name="Cui X.M."/>
            <person name="Yuan T.T."/>
            <person name="Jiang B.G."/>
            <person name="Yang W.F."/>
            <person name="Lam T.T."/>
            <person name="Chang Q.C."/>
            <person name="Ding S.J."/>
            <person name="Wang X.J."/>
            <person name="Zhu J.G."/>
            <person name="Ruan X.D."/>
            <person name="Zhao L."/>
            <person name="Wei J.T."/>
            <person name="Ye R.Z."/>
            <person name="Que T.C."/>
            <person name="Du C.H."/>
            <person name="Zhou Y.H."/>
            <person name="Cheng J.X."/>
            <person name="Dai P.F."/>
            <person name="Guo W.B."/>
            <person name="Han X.H."/>
            <person name="Huang E.J."/>
            <person name="Li L.F."/>
            <person name="Wei W."/>
            <person name="Gao Y.C."/>
            <person name="Liu J.Z."/>
            <person name="Shao H.Z."/>
            <person name="Wang X."/>
            <person name="Wang C.C."/>
            <person name="Yang T.C."/>
            <person name="Huo Q.B."/>
            <person name="Li W."/>
            <person name="Chen H.Y."/>
            <person name="Chen S.E."/>
            <person name="Zhou L.G."/>
            <person name="Ni X.B."/>
            <person name="Tian J.H."/>
            <person name="Sheng Y."/>
            <person name="Liu T."/>
            <person name="Pan Y.S."/>
            <person name="Xia L.Y."/>
            <person name="Li J."/>
            <person name="Zhao F."/>
            <person name="Cao W.C."/>
        </authorList>
    </citation>
    <scope>NUCLEOTIDE SEQUENCE</scope>
    <source>
        <strain evidence="2">Rmic-2018</strain>
    </source>
</reference>
<evidence type="ECO:0000256" key="1">
    <source>
        <dbReference type="SAM" id="MobiDB-lite"/>
    </source>
</evidence>
<feature type="compositionally biased region" description="Polar residues" evidence="1">
    <location>
        <begin position="148"/>
        <end position="159"/>
    </location>
</feature>
<sequence>MPTLWHSGPSSSYLPSPAARPLNTSAFRAASSAAVATRLELPVVLDGSGSRSSRDPHADLSREQWGRGGTNRLRLPRLAPRKDQPPSRISQEDQHRALHQCKVWDPVGASCLGQGLPTLDTRPSTEAEQIGSSEPVQKAEAEDGDDGSSVTSCLTSVSRQDADTVVGPASITGSIGRIESLERKTKQLEASVAALPTQIMSAVRESFQDMFTAALTQALPEIVAQVSNSVLKAVQPWVIAQIKNTTQSGSPQVKRKPASHQPAEEGFSGLAPGPDRSSAP</sequence>